<dbReference type="EMBL" id="JSZA02000243">
    <property type="protein sequence ID" value="KHD07351.2"/>
    <property type="molecule type" value="Genomic_DNA"/>
</dbReference>
<evidence type="ECO:0008006" key="4">
    <source>
        <dbReference type="Google" id="ProtNLM"/>
    </source>
</evidence>
<gene>
    <name evidence="2" type="ORF">PN36_31210</name>
</gene>
<evidence type="ECO:0000313" key="3">
    <source>
        <dbReference type="Proteomes" id="UP000030428"/>
    </source>
</evidence>
<proteinExistence type="predicted"/>
<name>A0A0A6RU11_9GAMM</name>
<keyword evidence="1" id="KW-0732">Signal</keyword>
<reference evidence="2 3" key="1">
    <citation type="journal article" date="2016" name="Front. Microbiol.">
        <title>Single-Cell (Meta-)Genomics of a Dimorphic Candidatus Thiomargarita nelsonii Reveals Genomic Plasticity.</title>
        <authorList>
            <person name="Flood B.E."/>
            <person name="Fliss P."/>
            <person name="Jones D.S."/>
            <person name="Dick G.J."/>
            <person name="Jain S."/>
            <person name="Kaster A.K."/>
            <person name="Winkel M."/>
            <person name="Mussmann M."/>
            <person name="Bailey J."/>
        </authorList>
    </citation>
    <scope>NUCLEOTIDE SEQUENCE [LARGE SCALE GENOMIC DNA]</scope>
    <source>
        <strain evidence="2">Hydrate Ridge</strain>
    </source>
</reference>
<organism evidence="2 3">
    <name type="scientific">Candidatus Thiomargarita nelsonii</name>
    <dbReference type="NCBI Taxonomy" id="1003181"/>
    <lineage>
        <taxon>Bacteria</taxon>
        <taxon>Pseudomonadati</taxon>
        <taxon>Pseudomonadota</taxon>
        <taxon>Gammaproteobacteria</taxon>
        <taxon>Thiotrichales</taxon>
        <taxon>Thiotrichaceae</taxon>
        <taxon>Thiomargarita</taxon>
    </lineage>
</organism>
<dbReference type="AlphaFoldDB" id="A0A0A6RU11"/>
<sequence length="246" mass="26627">MKLIIKHAMLSMIIFFSAGTAADTLKYAGEIADDAGNPLNGEYLMTFSLYDDPQGYIIWEETQNVNVQDGDYEVVLGTNNPINFPEDKEYYLEVTLGGSPELAAQDIVTPTGKKPKKFNKPVIITKWLQVNEDVKLGSGGNLYAPGALGSFKIIRGNVNKDGSISAGEGFYATKIGAGAYIVTFINRFSSLPSVIITAGSLTNDEDNIANADFLTPASFQVDIWDGGVGSNTREDSWFSFIAIGPR</sequence>
<comment type="caution">
    <text evidence="2">The sequence shown here is derived from an EMBL/GenBank/DDBJ whole genome shotgun (WGS) entry which is preliminary data.</text>
</comment>
<keyword evidence="3" id="KW-1185">Reference proteome</keyword>
<accession>A0A0A6RU11</accession>
<dbReference type="Proteomes" id="UP000030428">
    <property type="component" value="Unassembled WGS sequence"/>
</dbReference>
<evidence type="ECO:0000313" key="2">
    <source>
        <dbReference type="EMBL" id="KHD07351.2"/>
    </source>
</evidence>
<evidence type="ECO:0000256" key="1">
    <source>
        <dbReference type="SAM" id="SignalP"/>
    </source>
</evidence>
<feature type="signal peptide" evidence="1">
    <location>
        <begin position="1"/>
        <end position="21"/>
    </location>
</feature>
<protein>
    <recommendedName>
        <fullName evidence="4">Secreted protein</fullName>
    </recommendedName>
</protein>
<feature type="chain" id="PRO_5020041055" description="Secreted protein" evidence="1">
    <location>
        <begin position="22"/>
        <end position="246"/>
    </location>
</feature>